<proteinExistence type="predicted"/>
<dbReference type="InterPro" id="IPR006016">
    <property type="entry name" value="UspA"/>
</dbReference>
<evidence type="ECO:0000313" key="3">
    <source>
        <dbReference type="Proteomes" id="UP001202328"/>
    </source>
</evidence>
<dbReference type="SUPFAM" id="SSF52402">
    <property type="entry name" value="Adenine nucleotide alpha hydrolases-like"/>
    <property type="match status" value="1"/>
</dbReference>
<dbReference type="Pfam" id="PF00582">
    <property type="entry name" value="Usp"/>
    <property type="match status" value="1"/>
</dbReference>
<sequence length="199" mass="22371">MKKIVVVVEEVEAARTALQWALHNLLSYGDLIILLHVFPVTKPSSSVNKKQNNHNSVTNNRKRVLRLKGFELALSFKDLCDGFLNAKVQIIVKEGDQDGITIAAMVREIDASALVAGLHDASFLYKMAMVNATINCRILAIKEPTITKTTTTSILRNNSTNFDFSQIEITRLSVSPIRLPKIPYQILPSPFRIIWRSKR</sequence>
<gene>
    <name evidence="2" type="ORF">MKW98_002567</name>
</gene>
<dbReference type="PANTHER" id="PTHR47848:SF1">
    <property type="entry name" value="ADENINE NUCLEOTIDE ALPHA HYDROLASES-LIKE SUPERFAMILY PROTEIN"/>
    <property type="match status" value="1"/>
</dbReference>
<accession>A0AAD4SAQ2</accession>
<evidence type="ECO:0000259" key="1">
    <source>
        <dbReference type="Pfam" id="PF00582"/>
    </source>
</evidence>
<dbReference type="Gene3D" id="3.40.50.620">
    <property type="entry name" value="HUPs"/>
    <property type="match status" value="1"/>
</dbReference>
<protein>
    <recommendedName>
        <fullName evidence="1">UspA domain-containing protein</fullName>
    </recommendedName>
</protein>
<dbReference type="InterPro" id="IPR014729">
    <property type="entry name" value="Rossmann-like_a/b/a_fold"/>
</dbReference>
<keyword evidence="3" id="KW-1185">Reference proteome</keyword>
<dbReference type="EMBL" id="JAJJMB010012161">
    <property type="protein sequence ID" value="KAI3885175.1"/>
    <property type="molecule type" value="Genomic_DNA"/>
</dbReference>
<dbReference type="PANTHER" id="PTHR47848">
    <property type="entry name" value="ADENINE NUCLEOTIDE ALPHA HYDROLASES-LIKE SUPERFAMILY PROTEIN"/>
    <property type="match status" value="1"/>
</dbReference>
<dbReference type="CDD" id="cd00293">
    <property type="entry name" value="USP-like"/>
    <property type="match status" value="1"/>
</dbReference>
<feature type="domain" description="UspA" evidence="1">
    <location>
        <begin position="1"/>
        <end position="129"/>
    </location>
</feature>
<name>A0AAD4SAQ2_9MAGN</name>
<organism evidence="2 3">
    <name type="scientific">Papaver atlanticum</name>
    <dbReference type="NCBI Taxonomy" id="357466"/>
    <lineage>
        <taxon>Eukaryota</taxon>
        <taxon>Viridiplantae</taxon>
        <taxon>Streptophyta</taxon>
        <taxon>Embryophyta</taxon>
        <taxon>Tracheophyta</taxon>
        <taxon>Spermatophyta</taxon>
        <taxon>Magnoliopsida</taxon>
        <taxon>Ranunculales</taxon>
        <taxon>Papaveraceae</taxon>
        <taxon>Papaveroideae</taxon>
        <taxon>Papaver</taxon>
    </lineage>
</organism>
<evidence type="ECO:0000313" key="2">
    <source>
        <dbReference type="EMBL" id="KAI3885175.1"/>
    </source>
</evidence>
<comment type="caution">
    <text evidence="2">The sequence shown here is derived from an EMBL/GenBank/DDBJ whole genome shotgun (WGS) entry which is preliminary data.</text>
</comment>
<dbReference type="Proteomes" id="UP001202328">
    <property type="component" value="Unassembled WGS sequence"/>
</dbReference>
<dbReference type="AlphaFoldDB" id="A0AAD4SAQ2"/>
<reference evidence="2" key="1">
    <citation type="submission" date="2022-04" db="EMBL/GenBank/DDBJ databases">
        <title>A functionally conserved STORR gene fusion in Papaver species that diverged 16.8 million years ago.</title>
        <authorList>
            <person name="Catania T."/>
        </authorList>
    </citation>
    <scope>NUCLEOTIDE SEQUENCE</scope>
    <source>
        <strain evidence="2">S-188037</strain>
    </source>
</reference>